<dbReference type="KEGG" id="dgo:DGo_CA2764"/>
<protein>
    <submittedName>
        <fullName evidence="2">Uncharacterized protein</fullName>
    </submittedName>
</protein>
<gene>
    <name evidence="2" type="ordered locus">DGo_CA2764</name>
</gene>
<dbReference type="AlphaFoldDB" id="H8GUK8"/>
<evidence type="ECO:0000256" key="1">
    <source>
        <dbReference type="SAM" id="Coils"/>
    </source>
</evidence>
<proteinExistence type="predicted"/>
<feature type="coiled-coil region" evidence="1">
    <location>
        <begin position="148"/>
        <end position="209"/>
    </location>
</feature>
<feature type="coiled-coil region" evidence="1">
    <location>
        <begin position="322"/>
        <end position="387"/>
    </location>
</feature>
<name>H8GUK8_DEIGI</name>
<evidence type="ECO:0000313" key="3">
    <source>
        <dbReference type="Proteomes" id="UP000007575"/>
    </source>
</evidence>
<dbReference type="EMBL" id="CP002191">
    <property type="protein sequence ID" value="AFD26691.1"/>
    <property type="molecule type" value="Genomic_DNA"/>
</dbReference>
<sequence length="630" mass="71378">MSAAPARRFLRFRPRRGQGVWRFPVSAEERATLYIPALEAALQQDLAEVQTGFRHWKRAVLEEMERRWATPSGRPYSADEQRLLAVHQGRMMTLRRQSRLDLERDLRLLRQRLKTDGERQARATALELSRILERERFFLEDEARRERTRQLDAERLRLENDLARARADLAADAEQTRGRAMAAERERHARQLDAELAQVRERLRVQDRLSALRDELSLRHAHELDTLNVQLTLEREAQLRAEQERGEAALVQERQALEAELGALAAAEQEECQRQHSQALDRERAALETGHLTDLEKLRVQHGDSLSARLRAERERLAPELKQQATAARARWEEERQQVRAEQLRTQQADAEATVAALRAELEAAHAEQLARERAELEGQLAVTLRTRQEMADHALEEQLAPLRAAAQVKLAQALEEQRRAAQAFQAQRLSDIEGAEHQELGAAWSRLEAELLAGHEQALAEQATRLEAEAAALEQDAQRGLEARMADTLAERTAALSARLAAEYEQTPAPRRIRVAVADPSTTQGGVSSPQNSAHPVAVIAGVSVPPNILPDAPDAVLGALRLITTHGEVAERDLGRFVPPEQSVRRFRRDLDGVIEALVQNGEHVFLRVTRPDDTYYILNPRRRQEQP</sequence>
<dbReference type="HOGENOM" id="CLU_433956_0_0_0"/>
<feature type="coiled-coil region" evidence="1">
    <location>
        <begin position="457"/>
        <end position="484"/>
    </location>
</feature>
<keyword evidence="1" id="KW-0175">Coiled coil</keyword>
<accession>H8GUK8</accession>
<feature type="coiled-coil region" evidence="1">
    <location>
        <begin position="240"/>
        <end position="270"/>
    </location>
</feature>
<dbReference type="Proteomes" id="UP000007575">
    <property type="component" value="Chromosome"/>
</dbReference>
<dbReference type="PATRIC" id="fig|745776.4.peg.2841"/>
<organism evidence="2 3">
    <name type="scientific">Deinococcus gobiensis (strain DSM 21396 / JCM 16679 / CGMCC 1.7299 / I-0)</name>
    <dbReference type="NCBI Taxonomy" id="745776"/>
    <lineage>
        <taxon>Bacteria</taxon>
        <taxon>Thermotogati</taxon>
        <taxon>Deinococcota</taxon>
        <taxon>Deinococci</taxon>
        <taxon>Deinococcales</taxon>
        <taxon>Deinococcaceae</taxon>
        <taxon>Deinococcus</taxon>
    </lineage>
</organism>
<keyword evidence="3" id="KW-1185">Reference proteome</keyword>
<reference evidence="2 3" key="1">
    <citation type="journal article" date="2012" name="PLoS ONE">
        <title>Genome sequence and transcriptome analysis of the radioresistant bacterium Deinococcus gobiensis: insights into the extreme environmental adaptations.</title>
        <authorList>
            <person name="Yuan M."/>
            <person name="Chen M."/>
            <person name="Zhang W."/>
            <person name="Lu W."/>
            <person name="Wang J."/>
            <person name="Yang M."/>
            <person name="Zhao P."/>
            <person name="Tang R."/>
            <person name="Li X."/>
            <person name="Hao Y."/>
            <person name="Zhou Z."/>
            <person name="Zhan Y."/>
            <person name="Yu H."/>
            <person name="Teng C."/>
            <person name="Yan Y."/>
            <person name="Ping S."/>
            <person name="Wang Y."/>
            <person name="Lin M."/>
        </authorList>
    </citation>
    <scope>NUCLEOTIDE SEQUENCE [LARGE SCALE GENOMIC DNA]</scope>
    <source>
        <strain evidence="2 3">I-0</strain>
    </source>
</reference>
<evidence type="ECO:0000313" key="2">
    <source>
        <dbReference type="EMBL" id="AFD26691.1"/>
    </source>
</evidence>
<dbReference type="STRING" id="745776.DGo_CA2764"/>